<dbReference type="InterPro" id="IPR013087">
    <property type="entry name" value="Znf_C2H2_type"/>
</dbReference>
<proteinExistence type="predicted"/>
<dbReference type="SMART" id="SM00355">
    <property type="entry name" value="ZnF_C2H2"/>
    <property type="match status" value="3"/>
</dbReference>
<evidence type="ECO:0000313" key="3">
    <source>
        <dbReference type="Proteomes" id="UP000077266"/>
    </source>
</evidence>
<protein>
    <recommendedName>
        <fullName evidence="1">C2H2-type domain-containing protein</fullName>
    </recommendedName>
</protein>
<gene>
    <name evidence="2" type="ORF">EXIGLDRAFT_728498</name>
</gene>
<organism evidence="2 3">
    <name type="scientific">Exidia glandulosa HHB12029</name>
    <dbReference type="NCBI Taxonomy" id="1314781"/>
    <lineage>
        <taxon>Eukaryota</taxon>
        <taxon>Fungi</taxon>
        <taxon>Dikarya</taxon>
        <taxon>Basidiomycota</taxon>
        <taxon>Agaricomycotina</taxon>
        <taxon>Agaricomycetes</taxon>
        <taxon>Auriculariales</taxon>
        <taxon>Exidiaceae</taxon>
        <taxon>Exidia</taxon>
    </lineage>
</organism>
<evidence type="ECO:0000313" key="2">
    <source>
        <dbReference type="EMBL" id="KZV83304.1"/>
    </source>
</evidence>
<feature type="domain" description="C2H2-type" evidence="1">
    <location>
        <begin position="5"/>
        <end position="26"/>
    </location>
</feature>
<keyword evidence="3" id="KW-1185">Reference proteome</keyword>
<dbReference type="Proteomes" id="UP000077266">
    <property type="component" value="Unassembled WGS sequence"/>
</dbReference>
<accession>A0A165CWK1</accession>
<evidence type="ECO:0000259" key="1">
    <source>
        <dbReference type="PROSITE" id="PS00028"/>
    </source>
</evidence>
<dbReference type="AlphaFoldDB" id="A0A165CWK1"/>
<dbReference type="PROSITE" id="PS00028">
    <property type="entry name" value="ZINC_FINGER_C2H2_1"/>
    <property type="match status" value="1"/>
</dbReference>
<sequence length="97" mass="11111">MTKFCDRCTLSFPRTGDLDVHKYREHPLVANLPTTTLYRCHCGCVFSDEERLTEHKSKKHSLARSIINHSYGCCYLDCGFAAARAGPLLEHWAQHGW</sequence>
<reference evidence="2 3" key="1">
    <citation type="journal article" date="2016" name="Mol. Biol. Evol.">
        <title>Comparative Genomics of Early-Diverging Mushroom-Forming Fungi Provides Insights into the Origins of Lignocellulose Decay Capabilities.</title>
        <authorList>
            <person name="Nagy L.G."/>
            <person name="Riley R."/>
            <person name="Tritt A."/>
            <person name="Adam C."/>
            <person name="Daum C."/>
            <person name="Floudas D."/>
            <person name="Sun H."/>
            <person name="Yadav J.S."/>
            <person name="Pangilinan J."/>
            <person name="Larsson K.H."/>
            <person name="Matsuura K."/>
            <person name="Barry K."/>
            <person name="Labutti K."/>
            <person name="Kuo R."/>
            <person name="Ohm R.A."/>
            <person name="Bhattacharya S.S."/>
            <person name="Shirouzu T."/>
            <person name="Yoshinaga Y."/>
            <person name="Martin F.M."/>
            <person name="Grigoriev I.V."/>
            <person name="Hibbett D.S."/>
        </authorList>
    </citation>
    <scope>NUCLEOTIDE SEQUENCE [LARGE SCALE GENOMIC DNA]</scope>
    <source>
        <strain evidence="2 3">HHB12029</strain>
    </source>
</reference>
<dbReference type="InParanoid" id="A0A165CWK1"/>
<name>A0A165CWK1_EXIGL</name>
<dbReference type="EMBL" id="KV426279">
    <property type="protein sequence ID" value="KZV83304.1"/>
    <property type="molecule type" value="Genomic_DNA"/>
</dbReference>